<proteinExistence type="predicted"/>
<dbReference type="InterPro" id="IPR012312">
    <property type="entry name" value="Hemerythrin-like"/>
</dbReference>
<accession>A0A9W6RIF9</accession>
<dbReference type="Proteomes" id="UP001165135">
    <property type="component" value="Unassembled WGS sequence"/>
</dbReference>
<protein>
    <recommendedName>
        <fullName evidence="1">Hemerythrin-like domain-containing protein</fullName>
    </recommendedName>
</protein>
<reference evidence="2" key="1">
    <citation type="submission" date="2023-03" db="EMBL/GenBank/DDBJ databases">
        <title>Actinoallomurus iriomotensis NBRC 103681.</title>
        <authorList>
            <person name="Ichikawa N."/>
            <person name="Sato H."/>
            <person name="Tonouchi N."/>
        </authorList>
    </citation>
    <scope>NUCLEOTIDE SEQUENCE</scope>
    <source>
        <strain evidence="2">NBRC 103681</strain>
    </source>
</reference>
<name>A0A9W6RIF9_9ACTN</name>
<dbReference type="Gene3D" id="1.20.120.520">
    <property type="entry name" value="nmb1532 protein domain like"/>
    <property type="match status" value="1"/>
</dbReference>
<evidence type="ECO:0000313" key="3">
    <source>
        <dbReference type="Proteomes" id="UP001165135"/>
    </source>
</evidence>
<comment type="caution">
    <text evidence="2">The sequence shown here is derived from an EMBL/GenBank/DDBJ whole genome shotgun (WGS) entry which is preliminary data.</text>
</comment>
<dbReference type="EMBL" id="BSTJ01000003">
    <property type="protein sequence ID" value="GLY74627.1"/>
    <property type="molecule type" value="Genomic_DNA"/>
</dbReference>
<organism evidence="2 3">
    <name type="scientific">Actinoallomurus iriomotensis</name>
    <dbReference type="NCBI Taxonomy" id="478107"/>
    <lineage>
        <taxon>Bacteria</taxon>
        <taxon>Bacillati</taxon>
        <taxon>Actinomycetota</taxon>
        <taxon>Actinomycetes</taxon>
        <taxon>Streptosporangiales</taxon>
        <taxon>Thermomonosporaceae</taxon>
        <taxon>Actinoallomurus</taxon>
    </lineage>
</organism>
<evidence type="ECO:0000259" key="1">
    <source>
        <dbReference type="Pfam" id="PF01814"/>
    </source>
</evidence>
<gene>
    <name evidence="2" type="ORF">Airi01_028940</name>
</gene>
<dbReference type="AlphaFoldDB" id="A0A9W6RIF9"/>
<sequence>MQSAHTEPVAVIETRLSHDMHRAATSLLVEVAGRPAVPSAALAELRDFLVANLHHHHESEDGLLWPMITTTAPEVAESLAALSTEHDRLDAALDVLAAAPIGDGADRAALTEAATAVRDLIRHHLEHEEPLLFPALRTLVSPEAWDDFSQKVIATSPPQGAHLMIGFFDETGTPDEVDLVLDRLPEPVRPLIPEMRRQAREALRVLRVAA</sequence>
<dbReference type="RefSeq" id="WP_285620600.1">
    <property type="nucleotide sequence ID" value="NZ_BSTJ01000003.1"/>
</dbReference>
<dbReference type="CDD" id="cd12108">
    <property type="entry name" value="Hr-like"/>
    <property type="match status" value="1"/>
</dbReference>
<evidence type="ECO:0000313" key="2">
    <source>
        <dbReference type="EMBL" id="GLY74627.1"/>
    </source>
</evidence>
<feature type="domain" description="Hemerythrin-like" evidence="1">
    <location>
        <begin position="18"/>
        <end position="136"/>
    </location>
</feature>
<dbReference type="Pfam" id="PF01814">
    <property type="entry name" value="Hemerythrin"/>
    <property type="match status" value="1"/>
</dbReference>